<name>A0A8C1LTH3_CYPCA</name>
<sequence>RVCVCVCRDRPVWTRITREAWISSGVFGLSRPIQEFGLARFRSNQVKSMKGLEHALSNLQSKSSVHKTRKSSYSHDSVQDKAHLMIKTLKMQ</sequence>
<reference evidence="2" key="1">
    <citation type="submission" date="2025-08" db="UniProtKB">
        <authorList>
            <consortium name="Ensembl"/>
        </authorList>
    </citation>
    <scope>IDENTIFICATION</scope>
</reference>
<protein>
    <recommendedName>
        <fullName evidence="1">PRELI/MSF1 domain-containing protein</fullName>
    </recommendedName>
</protein>
<dbReference type="Ensembl" id="ENSCCRT00010073922.1">
    <property type="protein sequence ID" value="ENSCCRP00010067008.1"/>
    <property type="gene ID" value="ENSCCRG00010028948.1"/>
</dbReference>
<reference evidence="2" key="2">
    <citation type="submission" date="2025-09" db="UniProtKB">
        <authorList>
            <consortium name="Ensembl"/>
        </authorList>
    </citation>
    <scope>IDENTIFICATION</scope>
</reference>
<evidence type="ECO:0000259" key="1">
    <source>
        <dbReference type="PROSITE" id="PS50904"/>
    </source>
</evidence>
<dbReference type="AlphaFoldDB" id="A0A8C1LTH3"/>
<dbReference type="PROSITE" id="PS50904">
    <property type="entry name" value="PRELI_MSF1"/>
    <property type="match status" value="1"/>
</dbReference>
<feature type="domain" description="PRELI/MSF1" evidence="1">
    <location>
        <begin position="1"/>
        <end position="64"/>
    </location>
</feature>
<dbReference type="InterPro" id="IPR006797">
    <property type="entry name" value="PRELI/MSF1_dom"/>
</dbReference>
<dbReference type="Pfam" id="PF04707">
    <property type="entry name" value="PRELI"/>
    <property type="match status" value="1"/>
</dbReference>
<dbReference type="Proteomes" id="UP000694427">
    <property type="component" value="Unplaced"/>
</dbReference>
<evidence type="ECO:0000313" key="2">
    <source>
        <dbReference type="Ensembl" id="ENSCCRP00010067008.1"/>
    </source>
</evidence>
<accession>A0A8C1LTH3</accession>
<keyword evidence="3" id="KW-1185">Reference proteome</keyword>
<evidence type="ECO:0000313" key="3">
    <source>
        <dbReference type="Proteomes" id="UP000694427"/>
    </source>
</evidence>
<proteinExistence type="predicted"/>
<organism evidence="2 3">
    <name type="scientific">Cyprinus carpio</name>
    <name type="common">Common carp</name>
    <dbReference type="NCBI Taxonomy" id="7962"/>
    <lineage>
        <taxon>Eukaryota</taxon>
        <taxon>Metazoa</taxon>
        <taxon>Chordata</taxon>
        <taxon>Craniata</taxon>
        <taxon>Vertebrata</taxon>
        <taxon>Euteleostomi</taxon>
        <taxon>Actinopterygii</taxon>
        <taxon>Neopterygii</taxon>
        <taxon>Teleostei</taxon>
        <taxon>Ostariophysi</taxon>
        <taxon>Cypriniformes</taxon>
        <taxon>Cyprinidae</taxon>
        <taxon>Cyprininae</taxon>
        <taxon>Cyprinus</taxon>
    </lineage>
</organism>